<evidence type="ECO:0008006" key="4">
    <source>
        <dbReference type="Google" id="ProtNLM"/>
    </source>
</evidence>
<dbReference type="OrthoDB" id="8778402at2"/>
<accession>A0A1I4DJI7</accession>
<evidence type="ECO:0000256" key="1">
    <source>
        <dbReference type="SAM" id="MobiDB-lite"/>
    </source>
</evidence>
<evidence type="ECO:0000313" key="2">
    <source>
        <dbReference type="EMBL" id="SFK92021.1"/>
    </source>
</evidence>
<evidence type="ECO:0000313" key="3">
    <source>
        <dbReference type="Proteomes" id="UP000199533"/>
    </source>
</evidence>
<feature type="region of interest" description="Disordered" evidence="1">
    <location>
        <begin position="1"/>
        <end position="27"/>
    </location>
</feature>
<reference evidence="3" key="1">
    <citation type="submission" date="2016-10" db="EMBL/GenBank/DDBJ databases">
        <authorList>
            <person name="Varghese N."/>
            <person name="Submissions S."/>
        </authorList>
    </citation>
    <scope>NUCLEOTIDE SEQUENCE [LARGE SCALE GENOMIC DNA]</scope>
    <source>
        <strain evidence="3">Nm69</strain>
    </source>
</reference>
<dbReference type="STRING" id="52441.SAMN05216302_102112"/>
<protein>
    <recommendedName>
        <fullName evidence="4">Phage tail assembly chaperone</fullName>
    </recommendedName>
</protein>
<proteinExistence type="predicted"/>
<dbReference type="AlphaFoldDB" id="A0A1I4DJI7"/>
<sequence>MFKVSKPQSVKWPVEVNTPRDGGGTTKGTFNVQFRILDDDEFSGIYDRGGKDKDLLADVCVGWDQKLCDENGEPIPFSEEQLEALVKIPYIRTAMVSAYLDCSNGRAAKGN</sequence>
<organism evidence="2 3">
    <name type="scientific">Nitrosomonas aestuarii</name>
    <dbReference type="NCBI Taxonomy" id="52441"/>
    <lineage>
        <taxon>Bacteria</taxon>
        <taxon>Pseudomonadati</taxon>
        <taxon>Pseudomonadota</taxon>
        <taxon>Betaproteobacteria</taxon>
        <taxon>Nitrosomonadales</taxon>
        <taxon>Nitrosomonadaceae</taxon>
        <taxon>Nitrosomonas</taxon>
    </lineage>
</organism>
<gene>
    <name evidence="2" type="ORF">SAMN05216302_102112</name>
</gene>
<dbReference type="Proteomes" id="UP000199533">
    <property type="component" value="Unassembled WGS sequence"/>
</dbReference>
<name>A0A1I4DJI7_9PROT</name>
<keyword evidence="3" id="KW-1185">Reference proteome</keyword>
<dbReference type="RefSeq" id="WP_090700706.1">
    <property type="nucleotide sequence ID" value="NZ_FOSP01000021.1"/>
</dbReference>
<dbReference type="EMBL" id="FOSP01000021">
    <property type="protein sequence ID" value="SFK92021.1"/>
    <property type="molecule type" value="Genomic_DNA"/>
</dbReference>